<keyword evidence="1" id="KW-0812">Transmembrane</keyword>
<gene>
    <name evidence="2" type="ORF">CJ229_003785</name>
</gene>
<reference evidence="2 3" key="2">
    <citation type="submission" date="2023-10" db="EMBL/GenBank/DDBJ databases">
        <authorList>
            <person name="Choi B."/>
        </authorList>
    </citation>
    <scope>NUCLEOTIDE SEQUENCE [LARGE SCALE GENOMIC DNA]</scope>
    <source>
        <strain evidence="2 3">UMB0959</strain>
    </source>
</reference>
<keyword evidence="3" id="KW-1185">Reference proteome</keyword>
<name>A0AAF0YQN0_9STAP</name>
<feature type="transmembrane region" description="Helical" evidence="1">
    <location>
        <begin position="163"/>
        <end position="185"/>
    </location>
</feature>
<dbReference type="RefSeq" id="WP_102167755.1">
    <property type="nucleotide sequence ID" value="NZ_CP136964.1"/>
</dbReference>
<evidence type="ECO:0000256" key="1">
    <source>
        <dbReference type="SAM" id="Phobius"/>
    </source>
</evidence>
<feature type="transmembrane region" description="Helical" evidence="1">
    <location>
        <begin position="130"/>
        <end position="151"/>
    </location>
</feature>
<accession>A0AAF0YQN0</accession>
<feature type="transmembrane region" description="Helical" evidence="1">
    <location>
        <begin position="219"/>
        <end position="236"/>
    </location>
</feature>
<dbReference type="AlphaFoldDB" id="A0AAF0YQN0"/>
<feature type="transmembrane region" description="Helical" evidence="1">
    <location>
        <begin position="94"/>
        <end position="118"/>
    </location>
</feature>
<evidence type="ECO:0000313" key="3">
    <source>
        <dbReference type="Proteomes" id="UP000243626"/>
    </source>
</evidence>
<organism evidence="2 3">
    <name type="scientific">Nosocomiicoccus massiliensis</name>
    <dbReference type="NCBI Taxonomy" id="1232430"/>
    <lineage>
        <taxon>Bacteria</taxon>
        <taxon>Bacillati</taxon>
        <taxon>Bacillota</taxon>
        <taxon>Bacilli</taxon>
        <taxon>Bacillales</taxon>
        <taxon>Staphylococcaceae</taxon>
        <taxon>Nosocomiicoccus</taxon>
    </lineage>
</organism>
<proteinExistence type="predicted"/>
<sequence length="245" mass="28952">MNHTFQYLWKKTFTFRGRHVLASLIPTFIYIFFMIILIAGLTFLSADQMTRLTYFVIGITAVVWLYHSAMLNYYEIFRKDSIIRMNYIPLYLRVLPTIVFQTVLYILFTILYSAILSLRTADFMLKLFSLGYYVILGMILIVPFTIFYIQLRQHIKWKHTDKALLVILLITTPVFYIGDNLSTILQNILTLNPFYYIIYGIELSAINVSWSTNRIPTDLLFLSEMTLIYMALYAVYTKTNIYMKK</sequence>
<keyword evidence="1" id="KW-0472">Membrane</keyword>
<feature type="transmembrane region" description="Helical" evidence="1">
    <location>
        <begin position="20"/>
        <end position="46"/>
    </location>
</feature>
<dbReference type="EMBL" id="CP136964">
    <property type="protein sequence ID" value="WOS96841.1"/>
    <property type="molecule type" value="Genomic_DNA"/>
</dbReference>
<protein>
    <submittedName>
        <fullName evidence="2">Uncharacterized protein</fullName>
    </submittedName>
</protein>
<evidence type="ECO:0000313" key="2">
    <source>
        <dbReference type="EMBL" id="WOS96841.1"/>
    </source>
</evidence>
<dbReference type="KEGG" id="nmy:CJ229_003785"/>
<dbReference type="Proteomes" id="UP000243626">
    <property type="component" value="Chromosome"/>
</dbReference>
<reference evidence="3" key="1">
    <citation type="submission" date="2017-09" db="EMBL/GenBank/DDBJ databases">
        <title>Bacterial strain isolated from the female urinary microbiota.</title>
        <authorList>
            <person name="Thomas-White K."/>
            <person name="Kumar N."/>
            <person name="Forster S."/>
            <person name="Putonti C."/>
            <person name="Lawley T."/>
            <person name="Wolfe A.J."/>
        </authorList>
    </citation>
    <scope>NUCLEOTIDE SEQUENCE [LARGE SCALE GENOMIC DNA]</scope>
    <source>
        <strain evidence="3">UMB0959</strain>
    </source>
</reference>
<keyword evidence="1" id="KW-1133">Transmembrane helix</keyword>
<feature type="transmembrane region" description="Helical" evidence="1">
    <location>
        <begin position="52"/>
        <end position="74"/>
    </location>
</feature>